<accession>D2S3F4</accession>
<protein>
    <submittedName>
        <fullName evidence="1">Uncharacterized protein</fullName>
    </submittedName>
</protein>
<organism evidence="1 2">
    <name type="scientific">Haloterrigena turkmenica (strain ATCC 51198 / DSM 5511 / JCM 9101 / NCIMB 13204 / VKM B-1734 / 4k)</name>
    <name type="common">Halococcus turkmenicus</name>
    <dbReference type="NCBI Taxonomy" id="543526"/>
    <lineage>
        <taxon>Archaea</taxon>
        <taxon>Methanobacteriati</taxon>
        <taxon>Methanobacteriota</taxon>
        <taxon>Stenosarchaea group</taxon>
        <taxon>Halobacteria</taxon>
        <taxon>Halobacteriales</taxon>
        <taxon>Natrialbaceae</taxon>
        <taxon>Haloterrigena</taxon>
    </lineage>
</organism>
<keyword evidence="1" id="KW-0614">Plasmid</keyword>
<dbReference type="HOGENOM" id="CLU_2949226_0_0_2"/>
<proteinExistence type="predicted"/>
<evidence type="ECO:0000313" key="1">
    <source>
        <dbReference type="EMBL" id="ADB63901.1"/>
    </source>
</evidence>
<dbReference type="Proteomes" id="UP000001903">
    <property type="component" value="Plasmid pHTUR05"/>
</dbReference>
<dbReference type="KEGG" id="htu:Htur_5013"/>
<evidence type="ECO:0000313" key="2">
    <source>
        <dbReference type="Proteomes" id="UP000001903"/>
    </source>
</evidence>
<dbReference type="EMBL" id="CP001865">
    <property type="protein sequence ID" value="ADB63901.1"/>
    <property type="molecule type" value="Genomic_DNA"/>
</dbReference>
<gene>
    <name evidence="1" type="ordered locus">Htur_5013</name>
</gene>
<name>D2S3F4_HALTV</name>
<geneLocation type="plasmid" evidence="1 2">
    <name>pHTUR05</name>
</geneLocation>
<sequence>MVINWLGAQLERLIRYWSVEYEWHVMCESCDLRTVVSSKEDAVYIGAHHQKVTLEKQER</sequence>
<keyword evidence="2" id="KW-1185">Reference proteome</keyword>
<reference evidence="1 2" key="1">
    <citation type="journal article" date="2010" name="Stand. Genomic Sci.">
        <title>Complete genome sequence of Haloterrigena turkmenica type strain (4k).</title>
        <authorList>
            <person name="Saunders E."/>
            <person name="Tindall B.J."/>
            <person name="Fahnrich R."/>
            <person name="Lapidus A."/>
            <person name="Copeland A."/>
            <person name="Del Rio T.G."/>
            <person name="Lucas S."/>
            <person name="Chen F."/>
            <person name="Tice H."/>
            <person name="Cheng J.F."/>
            <person name="Han C."/>
            <person name="Detter J.C."/>
            <person name="Bruce D."/>
            <person name="Goodwin L."/>
            <person name="Chain P."/>
            <person name="Pitluck S."/>
            <person name="Pati A."/>
            <person name="Ivanova N."/>
            <person name="Mavromatis K."/>
            <person name="Chen A."/>
            <person name="Palaniappan K."/>
            <person name="Land M."/>
            <person name="Hauser L."/>
            <person name="Chang Y.J."/>
            <person name="Jeffries C.D."/>
            <person name="Brettin T."/>
            <person name="Rohde M."/>
            <person name="Goker M."/>
            <person name="Bristow J."/>
            <person name="Eisen J.A."/>
            <person name="Markowitz V."/>
            <person name="Hugenholtz P."/>
            <person name="Klenk H.P."/>
            <person name="Kyrpides N.C."/>
        </authorList>
    </citation>
    <scope>NUCLEOTIDE SEQUENCE [LARGE SCALE GENOMIC DNA]</scope>
    <source>
        <strain evidence="2">ATCC 51198 / DSM 5511 / JCM 9101 / NCIMB 13204 / VKM B-1734 / 4k</strain>
    </source>
</reference>
<dbReference type="AlphaFoldDB" id="D2S3F4"/>